<reference evidence="9" key="1">
    <citation type="submission" date="2022-12" db="EMBL/GenBank/DDBJ databases">
        <title>Draft genome assemblies for two species of Escallonia (Escalloniales).</title>
        <authorList>
            <person name="Chanderbali A."/>
            <person name="Dervinis C."/>
            <person name="Anghel I."/>
            <person name="Soltis D."/>
            <person name="Soltis P."/>
            <person name="Zapata F."/>
        </authorList>
    </citation>
    <scope>NUCLEOTIDE SEQUENCE</scope>
    <source>
        <strain evidence="9">UCBG64.0493</strain>
        <tissue evidence="9">Leaf</tissue>
    </source>
</reference>
<protein>
    <recommendedName>
        <fullName evidence="11">Cytochrome P450</fullName>
    </recommendedName>
</protein>
<comment type="cofactor">
    <cofactor evidence="1">
        <name>heme</name>
        <dbReference type="ChEBI" id="CHEBI:30413"/>
    </cofactor>
</comment>
<keyword evidence="10" id="KW-1185">Reference proteome</keyword>
<evidence type="ECO:0000256" key="8">
    <source>
        <dbReference type="SAM" id="SignalP"/>
    </source>
</evidence>
<evidence type="ECO:0000256" key="4">
    <source>
        <dbReference type="ARBA" id="ARBA00022723"/>
    </source>
</evidence>
<keyword evidence="6" id="KW-0408">Iron</keyword>
<sequence>MEAPSLLVLAVALLAALAILSRIFNFPSPANKFPPGPKPWPIIVGSFPVVIASSAEMAKQLLKAHDHIFASRPPTAAGKYTTYNCCNITWAPYGPYWRQG</sequence>
<evidence type="ECO:0008006" key="11">
    <source>
        <dbReference type="Google" id="ProtNLM"/>
    </source>
</evidence>
<evidence type="ECO:0000256" key="7">
    <source>
        <dbReference type="ARBA" id="ARBA00023033"/>
    </source>
</evidence>
<keyword evidence="5" id="KW-0560">Oxidoreductase</keyword>
<dbReference type="GO" id="GO:0020037">
    <property type="term" value="F:heme binding"/>
    <property type="evidence" value="ECO:0007669"/>
    <property type="project" value="InterPro"/>
</dbReference>
<evidence type="ECO:0000256" key="5">
    <source>
        <dbReference type="ARBA" id="ARBA00023002"/>
    </source>
</evidence>
<dbReference type="GO" id="GO:0005506">
    <property type="term" value="F:iron ion binding"/>
    <property type="evidence" value="ECO:0007669"/>
    <property type="project" value="InterPro"/>
</dbReference>
<feature type="chain" id="PRO_5041704002" description="Cytochrome P450" evidence="8">
    <location>
        <begin position="19"/>
        <end position="100"/>
    </location>
</feature>
<comment type="similarity">
    <text evidence="2">Belongs to the cytochrome P450 family.</text>
</comment>
<dbReference type="Gene3D" id="1.10.630.10">
    <property type="entry name" value="Cytochrome P450"/>
    <property type="match status" value="1"/>
</dbReference>
<evidence type="ECO:0000256" key="6">
    <source>
        <dbReference type="ARBA" id="ARBA00023004"/>
    </source>
</evidence>
<evidence type="ECO:0000313" key="9">
    <source>
        <dbReference type="EMBL" id="KAK3040367.1"/>
    </source>
</evidence>
<evidence type="ECO:0000256" key="3">
    <source>
        <dbReference type="ARBA" id="ARBA00022617"/>
    </source>
</evidence>
<organism evidence="9 10">
    <name type="scientific">Escallonia herrerae</name>
    <dbReference type="NCBI Taxonomy" id="1293975"/>
    <lineage>
        <taxon>Eukaryota</taxon>
        <taxon>Viridiplantae</taxon>
        <taxon>Streptophyta</taxon>
        <taxon>Embryophyta</taxon>
        <taxon>Tracheophyta</taxon>
        <taxon>Spermatophyta</taxon>
        <taxon>Magnoliopsida</taxon>
        <taxon>eudicotyledons</taxon>
        <taxon>Gunneridae</taxon>
        <taxon>Pentapetalae</taxon>
        <taxon>asterids</taxon>
        <taxon>campanulids</taxon>
        <taxon>Escalloniales</taxon>
        <taxon>Escalloniaceae</taxon>
        <taxon>Escallonia</taxon>
    </lineage>
</organism>
<keyword evidence="3" id="KW-0349">Heme</keyword>
<dbReference type="Proteomes" id="UP001188597">
    <property type="component" value="Unassembled WGS sequence"/>
</dbReference>
<accession>A0AA89BKV8</accession>
<evidence type="ECO:0000256" key="1">
    <source>
        <dbReference type="ARBA" id="ARBA00001971"/>
    </source>
</evidence>
<dbReference type="GO" id="GO:0004497">
    <property type="term" value="F:monooxygenase activity"/>
    <property type="evidence" value="ECO:0007669"/>
    <property type="project" value="UniProtKB-KW"/>
</dbReference>
<comment type="caution">
    <text evidence="9">The sequence shown here is derived from an EMBL/GenBank/DDBJ whole genome shotgun (WGS) entry which is preliminary data.</text>
</comment>
<evidence type="ECO:0000313" key="10">
    <source>
        <dbReference type="Proteomes" id="UP001188597"/>
    </source>
</evidence>
<dbReference type="PANTHER" id="PTHR47944:SF5">
    <property type="entry name" value="CYTOCHROME P450 71A1-LIKE"/>
    <property type="match status" value="1"/>
</dbReference>
<dbReference type="SUPFAM" id="SSF48264">
    <property type="entry name" value="Cytochrome P450"/>
    <property type="match status" value="1"/>
</dbReference>
<keyword evidence="7" id="KW-0503">Monooxygenase</keyword>
<feature type="signal peptide" evidence="8">
    <location>
        <begin position="1"/>
        <end position="18"/>
    </location>
</feature>
<dbReference type="InterPro" id="IPR036396">
    <property type="entry name" value="Cyt_P450_sf"/>
</dbReference>
<dbReference type="PANTHER" id="PTHR47944">
    <property type="entry name" value="CYTOCHROME P450 98A9"/>
    <property type="match status" value="1"/>
</dbReference>
<keyword evidence="8" id="KW-0732">Signal</keyword>
<dbReference type="EMBL" id="JAVXUP010000055">
    <property type="protein sequence ID" value="KAK3040367.1"/>
    <property type="molecule type" value="Genomic_DNA"/>
</dbReference>
<dbReference type="AlphaFoldDB" id="A0AA89BKV8"/>
<evidence type="ECO:0000256" key="2">
    <source>
        <dbReference type="ARBA" id="ARBA00010617"/>
    </source>
</evidence>
<keyword evidence="4" id="KW-0479">Metal-binding</keyword>
<gene>
    <name evidence="9" type="ORF">RJ639_026772</name>
</gene>
<name>A0AA89BKV8_9ASTE</name>
<dbReference type="GO" id="GO:0016705">
    <property type="term" value="F:oxidoreductase activity, acting on paired donors, with incorporation or reduction of molecular oxygen"/>
    <property type="evidence" value="ECO:0007669"/>
    <property type="project" value="InterPro"/>
</dbReference>
<proteinExistence type="inferred from homology"/>